<gene>
    <name evidence="1" type="ORF">EV356DRAFT_247524</name>
</gene>
<dbReference type="EMBL" id="ML991815">
    <property type="protein sequence ID" value="KAF2232430.1"/>
    <property type="molecule type" value="Genomic_DNA"/>
</dbReference>
<accession>A0A6A6H3Z5</accession>
<dbReference type="OrthoDB" id="4060227at2759"/>
<reference evidence="1" key="1">
    <citation type="journal article" date="2020" name="Stud. Mycol.">
        <title>101 Dothideomycetes genomes: a test case for predicting lifestyles and emergence of pathogens.</title>
        <authorList>
            <person name="Haridas S."/>
            <person name="Albert R."/>
            <person name="Binder M."/>
            <person name="Bloem J."/>
            <person name="Labutti K."/>
            <person name="Salamov A."/>
            <person name="Andreopoulos B."/>
            <person name="Baker S."/>
            <person name="Barry K."/>
            <person name="Bills G."/>
            <person name="Bluhm B."/>
            <person name="Cannon C."/>
            <person name="Castanera R."/>
            <person name="Culley D."/>
            <person name="Daum C."/>
            <person name="Ezra D."/>
            <person name="Gonzalez J."/>
            <person name="Henrissat B."/>
            <person name="Kuo A."/>
            <person name="Liang C."/>
            <person name="Lipzen A."/>
            <person name="Lutzoni F."/>
            <person name="Magnuson J."/>
            <person name="Mondo S."/>
            <person name="Nolan M."/>
            <person name="Ohm R."/>
            <person name="Pangilinan J."/>
            <person name="Park H.-J."/>
            <person name="Ramirez L."/>
            <person name="Alfaro M."/>
            <person name="Sun H."/>
            <person name="Tritt A."/>
            <person name="Yoshinaga Y."/>
            <person name="Zwiers L.-H."/>
            <person name="Turgeon B."/>
            <person name="Goodwin S."/>
            <person name="Spatafora J."/>
            <person name="Crous P."/>
            <person name="Grigoriev I."/>
        </authorList>
    </citation>
    <scope>NUCLEOTIDE SEQUENCE</scope>
    <source>
        <strain evidence="1">Tuck. ex Michener</strain>
    </source>
</reference>
<sequence length="104" mass="12392">MYVVDYFLDSRRFQNNQIPDTNILLNGSLDRLRGSCFGSFWLRDLSFKVSQMLTRLKSWRKDSTWYRKLWRVTPSTCWTLLKTIIMIPLHGKSKYLMQIHAPCG</sequence>
<name>A0A6A6H3Z5_VIRVR</name>
<dbReference type="Proteomes" id="UP000800092">
    <property type="component" value="Unassembled WGS sequence"/>
</dbReference>
<dbReference type="AlphaFoldDB" id="A0A6A6H3Z5"/>
<protein>
    <submittedName>
        <fullName evidence="1">Uncharacterized protein</fullName>
    </submittedName>
</protein>
<organism evidence="1 2">
    <name type="scientific">Viridothelium virens</name>
    <name type="common">Speckled blister lichen</name>
    <name type="synonym">Trypethelium virens</name>
    <dbReference type="NCBI Taxonomy" id="1048519"/>
    <lineage>
        <taxon>Eukaryota</taxon>
        <taxon>Fungi</taxon>
        <taxon>Dikarya</taxon>
        <taxon>Ascomycota</taxon>
        <taxon>Pezizomycotina</taxon>
        <taxon>Dothideomycetes</taxon>
        <taxon>Dothideomycetes incertae sedis</taxon>
        <taxon>Trypetheliales</taxon>
        <taxon>Trypetheliaceae</taxon>
        <taxon>Viridothelium</taxon>
    </lineage>
</organism>
<proteinExistence type="predicted"/>
<evidence type="ECO:0000313" key="1">
    <source>
        <dbReference type="EMBL" id="KAF2232430.1"/>
    </source>
</evidence>
<keyword evidence="2" id="KW-1185">Reference proteome</keyword>
<evidence type="ECO:0000313" key="2">
    <source>
        <dbReference type="Proteomes" id="UP000800092"/>
    </source>
</evidence>